<evidence type="ECO:0000313" key="8">
    <source>
        <dbReference type="EMBL" id="ALC45327.1"/>
    </source>
</evidence>
<evidence type="ECO:0000256" key="6">
    <source>
        <dbReference type="ARBA" id="ARBA00039155"/>
    </source>
</evidence>
<name>A0A0M4EJX5_DROBS</name>
<proteinExistence type="inferred from homology"/>
<dbReference type="PANTHER" id="PTHR43142:SF1">
    <property type="entry name" value="CARBOXYLIC ESTER HYDROLASE"/>
    <property type="match status" value="1"/>
</dbReference>
<accession>A0A0M4EJX5</accession>
<feature type="domain" description="Carboxylesterase type B" evidence="7">
    <location>
        <begin position="32"/>
        <end position="554"/>
    </location>
</feature>
<comment type="similarity">
    <text evidence="1">Belongs to the type-B carboxylesterase/lipase family.</text>
</comment>
<dbReference type="EMBL" id="CP012526">
    <property type="protein sequence ID" value="ALC45327.1"/>
    <property type="molecule type" value="Genomic_DNA"/>
</dbReference>
<sequence>MEVQVGVVDLLKLGKKLIGHKIVQYNLATKQTAVLDTQYGSVRGLQRKTLYDEELYYSFEGIPFAKPPLGELRFRAPQPPEPWKGIRDCTYPRGKPMQKHFIFHVVEGSEDCLYLNVYAKSLKTEKPLPVIVWIFGGGFQIGEATRDVYSPDYFMKQNVILVILNYRLGPLGFLSLSDRDLDVPGNAGIKDQILALRWVHSNISHFNGDPNNITLMGLSAGAASAQILMSTEKTRGLFHKIILMSGSSLCNWANEPNHKWAHRLACHLGYTGSENEKEVFRYLQRASARDITNYNGMVKKEETLDYILFPFGPVVEPYVSESCVVGKPHVELISESWSNELPVIIGGTSFEGLFSYQHVVRNSAHMLSDFEALIPREVRQSSTAAELKEHVRRLKIASFDDATRGRMEFKECLHLLSIKHFWHAMHRTVLGRLAYAPTTPTYLYRFDFDSPSFNHYRILVCGRHERGVSHADDLFYMFYSIPSCKLDKSSAEYRTIEQMIGMWTAFATQDNPNCTYIDKVIWEPLDPKSPLKCLNIGSRLEFIELPETRQLKLWDSFYNKLKLF</sequence>
<keyword evidence="5" id="KW-0325">Glycoprotein</keyword>
<dbReference type="AlphaFoldDB" id="A0A0M4EJX5"/>
<evidence type="ECO:0000256" key="4">
    <source>
        <dbReference type="ARBA" id="ARBA00023157"/>
    </source>
</evidence>
<dbReference type="Proteomes" id="UP000494163">
    <property type="component" value="Chromosome 3R"/>
</dbReference>
<dbReference type="PANTHER" id="PTHR43142">
    <property type="entry name" value="CARBOXYLIC ESTER HYDROLASE"/>
    <property type="match status" value="1"/>
</dbReference>
<evidence type="ECO:0000313" key="9">
    <source>
        <dbReference type="Proteomes" id="UP000494163"/>
    </source>
</evidence>
<dbReference type="OrthoDB" id="19653at2759"/>
<dbReference type="Gene3D" id="3.40.50.1820">
    <property type="entry name" value="alpha/beta hydrolase"/>
    <property type="match status" value="1"/>
</dbReference>
<protein>
    <recommendedName>
        <fullName evidence="6">carboxylesterase</fullName>
        <ecNumber evidence="6">3.1.1.1</ecNumber>
    </recommendedName>
</protein>
<dbReference type="InterPro" id="IPR029058">
    <property type="entry name" value="AB_hydrolase_fold"/>
</dbReference>
<keyword evidence="2" id="KW-0719">Serine esterase</keyword>
<dbReference type="EC" id="3.1.1.1" evidence="6"/>
<evidence type="ECO:0000256" key="5">
    <source>
        <dbReference type="ARBA" id="ARBA00023180"/>
    </source>
</evidence>
<keyword evidence="9" id="KW-1185">Reference proteome</keyword>
<keyword evidence="3" id="KW-0378">Hydrolase</keyword>
<dbReference type="InterPro" id="IPR002018">
    <property type="entry name" value="CarbesteraseB"/>
</dbReference>
<dbReference type="SMR" id="A0A0M4EJX5"/>
<evidence type="ECO:0000259" key="7">
    <source>
        <dbReference type="Pfam" id="PF00135"/>
    </source>
</evidence>
<dbReference type="SUPFAM" id="SSF53474">
    <property type="entry name" value="alpha/beta-Hydrolases"/>
    <property type="match status" value="1"/>
</dbReference>
<evidence type="ECO:0000256" key="2">
    <source>
        <dbReference type="ARBA" id="ARBA00022487"/>
    </source>
</evidence>
<dbReference type="ESTHER" id="drobs-a0a0m4ejx5">
    <property type="family name" value="Carb_B_Arthropoda"/>
</dbReference>
<reference evidence="8 9" key="1">
    <citation type="submission" date="2015-08" db="EMBL/GenBank/DDBJ databases">
        <title>Ancestral chromatin configuration constrains chromatin evolution on differentiating sex chromosomes in Drosophila.</title>
        <authorList>
            <person name="Zhou Q."/>
            <person name="Bachtrog D."/>
        </authorList>
    </citation>
    <scope>NUCLEOTIDE SEQUENCE [LARGE SCALE GENOMIC DNA]</scope>
    <source>
        <tissue evidence="8">Whole larvae</tissue>
    </source>
</reference>
<dbReference type="Pfam" id="PF00135">
    <property type="entry name" value="COesterase"/>
    <property type="match status" value="1"/>
</dbReference>
<dbReference type="STRING" id="30019.A0A0M4EJX5"/>
<gene>
    <name evidence="8" type="ORF">Dbus_chr3Rg77</name>
</gene>
<dbReference type="GO" id="GO:0106435">
    <property type="term" value="F:carboxylesterase activity"/>
    <property type="evidence" value="ECO:0007669"/>
    <property type="project" value="UniProtKB-EC"/>
</dbReference>
<organism evidence="8 9">
    <name type="scientific">Drosophila busckii</name>
    <name type="common">Fruit fly</name>
    <dbReference type="NCBI Taxonomy" id="30019"/>
    <lineage>
        <taxon>Eukaryota</taxon>
        <taxon>Metazoa</taxon>
        <taxon>Ecdysozoa</taxon>
        <taxon>Arthropoda</taxon>
        <taxon>Hexapoda</taxon>
        <taxon>Insecta</taxon>
        <taxon>Pterygota</taxon>
        <taxon>Neoptera</taxon>
        <taxon>Endopterygota</taxon>
        <taxon>Diptera</taxon>
        <taxon>Brachycera</taxon>
        <taxon>Muscomorpha</taxon>
        <taxon>Ephydroidea</taxon>
        <taxon>Drosophilidae</taxon>
        <taxon>Drosophila</taxon>
    </lineage>
</organism>
<dbReference type="FunFam" id="3.40.50.1820:FF:000092">
    <property type="entry name" value="Carboxylic ester hydrolase"/>
    <property type="match status" value="1"/>
</dbReference>
<dbReference type="OMA" id="CEWANEP"/>
<evidence type="ECO:0000256" key="1">
    <source>
        <dbReference type="ARBA" id="ARBA00005964"/>
    </source>
</evidence>
<keyword evidence="4" id="KW-1015">Disulfide bond</keyword>
<evidence type="ECO:0000256" key="3">
    <source>
        <dbReference type="ARBA" id="ARBA00022801"/>
    </source>
</evidence>